<evidence type="ECO:0000313" key="2">
    <source>
        <dbReference type="Proteomes" id="UP000265768"/>
    </source>
</evidence>
<organism evidence="1 2">
    <name type="scientific">Bailinhaonella thermotolerans</name>
    <dbReference type="NCBI Taxonomy" id="1070861"/>
    <lineage>
        <taxon>Bacteria</taxon>
        <taxon>Bacillati</taxon>
        <taxon>Actinomycetota</taxon>
        <taxon>Actinomycetes</taxon>
        <taxon>Streptosporangiales</taxon>
        <taxon>Streptosporangiaceae</taxon>
        <taxon>Bailinhaonella</taxon>
    </lineage>
</organism>
<accession>A0A3A3ZX54</accession>
<dbReference type="AlphaFoldDB" id="A0A3A3ZX54"/>
<name>A0A3A3ZX54_9ACTN</name>
<evidence type="ECO:0000313" key="1">
    <source>
        <dbReference type="EMBL" id="RJL19248.1"/>
    </source>
</evidence>
<keyword evidence="2" id="KW-1185">Reference proteome</keyword>
<reference evidence="1 2" key="1">
    <citation type="submission" date="2018-09" db="EMBL/GenBank/DDBJ databases">
        <title>YIM 75507 draft genome.</title>
        <authorList>
            <person name="Tang S."/>
            <person name="Feng Y."/>
        </authorList>
    </citation>
    <scope>NUCLEOTIDE SEQUENCE [LARGE SCALE GENOMIC DNA]</scope>
    <source>
        <strain evidence="1 2">YIM 75507</strain>
    </source>
</reference>
<protein>
    <submittedName>
        <fullName evidence="1">Uncharacterized protein</fullName>
    </submittedName>
</protein>
<dbReference type="Proteomes" id="UP000265768">
    <property type="component" value="Unassembled WGS sequence"/>
</dbReference>
<sequence>MVKAGANVRVDGRGSEREPYVVAARPPGGADPCVPIQDCAAPGIGPGLVWDTGARRLDVRLSAAPGNGLTFGADQGLYASATGAGCTQIQDCAAAAWGPGLVWSAGARTLGVRISTDVGNVATVNPDGLYAPEGGAPPGPAWTAFTTAGLGSGWALGTPAPQWRRWPNGLVQMRGVINRTSTTAAANVYTGLPTALRVPAGRYSKFRVVGNQGAVAVVSVTIRSDGSMGAVRTNINSTTWSFVCLDSIRYAGA</sequence>
<gene>
    <name evidence="1" type="ORF">D5H75_40595</name>
</gene>
<proteinExistence type="predicted"/>
<dbReference type="EMBL" id="QZEY01000042">
    <property type="protein sequence ID" value="RJL19248.1"/>
    <property type="molecule type" value="Genomic_DNA"/>
</dbReference>
<comment type="caution">
    <text evidence="1">The sequence shown here is derived from an EMBL/GenBank/DDBJ whole genome shotgun (WGS) entry which is preliminary data.</text>
</comment>